<evidence type="ECO:0000256" key="1">
    <source>
        <dbReference type="SAM" id="MobiDB-lite"/>
    </source>
</evidence>
<sequence>MPTLVDFPSAEASVSRDRAQINDDDDASETMIFDDDTGSILSLSRQERMRAAIDESTLLLSPDTEKDGYGNGSNSLFDHMNHTNDDSILLTQPESKSTAARSYLDVHEKENERSFHNTSERVQTRKEYVQENQQCPNHDLYQRNYSAFVSRTISNFEAQHPGQLQDYRQMSADDKKDAQLNLMTLLGRLGISKGKNGGNEGTLSRASDSTMDQNDSTLLDAGRSPPPHFDPDETALTLSRTAKSKREVSFHQDVYLEKQHRSRTSDCSEDVDKSAMLLSPQGGDVDKSEMLLSPQSFQPYDTEHGNEDNDDHSFGVQNDETDESIQDSVEIPRAARASSPENLCYNSPEHIRINPHKRLASTSGKRGADISRQRLSQESTPPSLSGAIRGPDSDIELSSHVRRLSISSPGEPKDLFLASQSPIQPKSTYDSSDDELSSQSGDGSDVRRSHSFRHYARPRQSDVTVDTIDSYARKPNRGRAMREAPVGIKLLPGATFHLEKLSVKRTETMNAKKGPKERSKGSRVKRFINFPDPLVRYSKRHRRVLKDLFAWISDSEKESDGEDGGSPSSCVVFSLSEEKIVDLTLKVLLADAAMDDNRRRQECDSELGGKTIIVVRAKEDLSKWETALREGTGCSVLNHATLPLSERVRSSTAEKAIRYDVVLTTYDALKSPDVAIQVDDMGYAVAKQAAPSGREWFSSTSSNDAPRMCKQLSVLHRITFQRIIFSDALGRKSFLAKPGTTRAVAFNALRADSRVVFFTGLEDLEIPPLLALKKSDKRAVPALLSLLRLAGEGEDERDVLQECICDAEDMYDG</sequence>
<feature type="compositionally biased region" description="Polar residues" evidence="1">
    <location>
        <begin position="201"/>
        <end position="217"/>
    </location>
</feature>
<feature type="compositionally biased region" description="Basic and acidic residues" evidence="1">
    <location>
        <begin position="301"/>
        <end position="313"/>
    </location>
</feature>
<feature type="compositionally biased region" description="Acidic residues" evidence="1">
    <location>
        <begin position="22"/>
        <end position="32"/>
    </location>
</feature>
<accession>A0AAD2GBY2</accession>
<protein>
    <submittedName>
        <fullName evidence="2">Uncharacterized protein</fullName>
    </submittedName>
</protein>
<feature type="compositionally biased region" description="Polar residues" evidence="1">
    <location>
        <begin position="373"/>
        <end position="383"/>
    </location>
</feature>
<feature type="region of interest" description="Disordered" evidence="1">
    <location>
        <begin position="1"/>
        <end position="32"/>
    </location>
</feature>
<keyword evidence="3" id="KW-1185">Reference proteome</keyword>
<dbReference type="AlphaFoldDB" id="A0AAD2GBY2"/>
<feature type="region of interest" description="Disordered" evidence="1">
    <location>
        <begin position="405"/>
        <end position="463"/>
    </location>
</feature>
<proteinExistence type="predicted"/>
<feature type="region of interest" description="Disordered" evidence="1">
    <location>
        <begin position="296"/>
        <end position="393"/>
    </location>
</feature>
<organism evidence="2 3">
    <name type="scientific">Cylindrotheca closterium</name>
    <dbReference type="NCBI Taxonomy" id="2856"/>
    <lineage>
        <taxon>Eukaryota</taxon>
        <taxon>Sar</taxon>
        <taxon>Stramenopiles</taxon>
        <taxon>Ochrophyta</taxon>
        <taxon>Bacillariophyta</taxon>
        <taxon>Bacillariophyceae</taxon>
        <taxon>Bacillariophycidae</taxon>
        <taxon>Bacillariales</taxon>
        <taxon>Bacillariaceae</taxon>
        <taxon>Cylindrotheca</taxon>
    </lineage>
</organism>
<name>A0AAD2GBY2_9STRA</name>
<comment type="caution">
    <text evidence="2">The sequence shown here is derived from an EMBL/GenBank/DDBJ whole genome shotgun (WGS) entry which is preliminary data.</text>
</comment>
<reference evidence="2" key="1">
    <citation type="submission" date="2023-08" db="EMBL/GenBank/DDBJ databases">
        <authorList>
            <person name="Audoor S."/>
            <person name="Bilcke G."/>
        </authorList>
    </citation>
    <scope>NUCLEOTIDE SEQUENCE</scope>
</reference>
<dbReference type="Proteomes" id="UP001295423">
    <property type="component" value="Unassembled WGS sequence"/>
</dbReference>
<feature type="compositionally biased region" description="Polar residues" evidence="1">
    <location>
        <begin position="418"/>
        <end position="430"/>
    </location>
</feature>
<gene>
    <name evidence="2" type="ORF">CYCCA115_LOCUS23659</name>
</gene>
<dbReference type="EMBL" id="CAKOGP040002424">
    <property type="protein sequence ID" value="CAJ1969346.1"/>
    <property type="molecule type" value="Genomic_DNA"/>
</dbReference>
<feature type="region of interest" description="Disordered" evidence="1">
    <location>
        <begin position="56"/>
        <end position="80"/>
    </location>
</feature>
<evidence type="ECO:0000313" key="3">
    <source>
        <dbReference type="Proteomes" id="UP001295423"/>
    </source>
</evidence>
<feature type="region of interest" description="Disordered" evidence="1">
    <location>
        <begin position="190"/>
        <end position="243"/>
    </location>
</feature>
<evidence type="ECO:0000313" key="2">
    <source>
        <dbReference type="EMBL" id="CAJ1969346.1"/>
    </source>
</evidence>